<dbReference type="InterPro" id="IPR039537">
    <property type="entry name" value="Retrotran_Ty1/copia-like"/>
</dbReference>
<dbReference type="GO" id="GO:0003676">
    <property type="term" value="F:nucleic acid binding"/>
    <property type="evidence" value="ECO:0007669"/>
    <property type="project" value="InterPro"/>
</dbReference>
<evidence type="ECO:0000256" key="4">
    <source>
        <dbReference type="ARBA" id="ARBA00022801"/>
    </source>
</evidence>
<dbReference type="SUPFAM" id="SSF53098">
    <property type="entry name" value="Ribonuclease H-like"/>
    <property type="match status" value="1"/>
</dbReference>
<accession>W8R477</accession>
<evidence type="ECO:0000256" key="2">
    <source>
        <dbReference type="ARBA" id="ARBA00022723"/>
    </source>
</evidence>
<evidence type="ECO:0000256" key="5">
    <source>
        <dbReference type="PROSITE-ProRule" id="PRU00047"/>
    </source>
</evidence>
<organism evidence="9">
    <name type="scientific">Prunus persica</name>
    <name type="common">Peach</name>
    <name type="synonym">Amygdalus persica</name>
    <dbReference type="NCBI Taxonomy" id="3760"/>
    <lineage>
        <taxon>Eukaryota</taxon>
        <taxon>Viridiplantae</taxon>
        <taxon>Streptophyta</taxon>
        <taxon>Embryophyta</taxon>
        <taxon>Tracheophyta</taxon>
        <taxon>Spermatophyta</taxon>
        <taxon>Magnoliopsida</taxon>
        <taxon>eudicotyledons</taxon>
        <taxon>Gunneridae</taxon>
        <taxon>Pentapetalae</taxon>
        <taxon>rosids</taxon>
        <taxon>fabids</taxon>
        <taxon>Rosales</taxon>
        <taxon>Rosaceae</taxon>
        <taxon>Amygdaloideae</taxon>
        <taxon>Amygdaleae</taxon>
        <taxon>Prunus</taxon>
    </lineage>
</organism>
<dbReference type="GO" id="GO:0006508">
    <property type="term" value="P:proteolysis"/>
    <property type="evidence" value="ECO:0007669"/>
    <property type="project" value="UniProtKB-KW"/>
</dbReference>
<dbReference type="Pfam" id="PF00665">
    <property type="entry name" value="rve"/>
    <property type="match status" value="1"/>
</dbReference>
<dbReference type="SUPFAM" id="SSF56672">
    <property type="entry name" value="DNA/RNA polymerases"/>
    <property type="match status" value="1"/>
</dbReference>
<dbReference type="InterPro" id="IPR001584">
    <property type="entry name" value="Integrase_cat-core"/>
</dbReference>
<dbReference type="GO" id="GO:0015074">
    <property type="term" value="P:DNA integration"/>
    <property type="evidence" value="ECO:0007669"/>
    <property type="project" value="InterPro"/>
</dbReference>
<proteinExistence type="predicted"/>
<dbReference type="InterPro" id="IPR043502">
    <property type="entry name" value="DNA/RNA_pol_sf"/>
</dbReference>
<evidence type="ECO:0000259" key="7">
    <source>
        <dbReference type="PROSITE" id="PS50158"/>
    </source>
</evidence>
<dbReference type="Pfam" id="PF07727">
    <property type="entry name" value="RVT_2"/>
    <property type="match status" value="1"/>
</dbReference>
<keyword evidence="1" id="KW-0645">Protease</keyword>
<dbReference type="Gene3D" id="3.30.420.10">
    <property type="entry name" value="Ribonuclease H-like superfamily/Ribonuclease H"/>
    <property type="match status" value="1"/>
</dbReference>
<sequence>MCFSVNHNSIETLIGSNYTKWREDVEIALGLLDYEMVIEEEAPAEPAATASAEAKAKYAKWTKANKMAILIMRRSISPSVRGSITPSDNAKKFIDSIAEKFQESKKAEIGTLMAQLTDAKYNGEKCVRTHILNMLEIGNKLQALKVNVDENMMVHFAINSLPSTFKHLRSTYVAQKEIWTVTDLIGICVQEEQNMKKDKAEERVNMVHNFKPKKDFGKGKIAWKKNKEEKGSKGLEPEGFKCYFCKKFGHMKRNCDRYKCWLDKQKAKGKSSQVNVCFESNAIEISSDSWWLDSGATVHVANCLQGFKTKRLPSKAEMKVFVGNGERVKVEYIGLAKIVLESGFILELVDVVYIPSMKRNLISVSKLVKSNLQFEFDESGFSIFRNKVMIGNGFLDDGMFRLNCKKPNPSTANLNINLISTKRKADKEESYRLWHKRLGHVSNERMNLLNKENLLPPLNHHDKDNVCIECVKGKLTNLRKKGATRSEKLLEIIHTDICGPFPTKTHDGFKYFITFTDDFSRYGYVYLISEKSNALDMFKVYKTEVENQLDSKIKVVRSDRGGEFYGRFDEKGRNPGPFAKFLQEEGIVAQYTNPGTPQQNGVAERRNRTLIEMIRSLMCCSKLPKFLWGEALKTANYLLNRTPTKSVNKIPYEIWCNRKPCLSHLKVWGSKAEAKFYNPSEKKLDSKTVTCFFVGYPDRTKGYRFYCPNNTTRFMETQRAIFIEDESEQGTDENFDFDENLEDEEFTGKEDLIRETTVLPFTDSSDKQISPIHDERNLEENQITEAQPTAAENMQIDQQEQQPYNSELRRSQRTKRPALSNDYYVYLQESEHDINTIEDPVSFKQAVQSEECEKWMEAMESELQSMSKNGVWKLVALPQGCKPIGCKWVYKTKRNSKGQIDRYKARLVAKGFTQQEGVDYNETFSPVSTKDSLRVIMALVALFDLHLHQMDVKTAFLNGNLIEEIYMKQPDGFIQKGEEDLVCKLQKSIYGLKQASRQWYLKFDEVVKSQGFIDNPLDECIYLKFHGRHYIFMLLYVDDILLASSNLSLLHDTKRMLSNYFEMSDLGEANYVLGIEISRDRERGLLGLSQKGYIERILKRFNMENCTGCDVPFSKGDKLSCDQSPKTEQEKLEMQDKPYASLVGSLMYAQVCTRPDLAFCISVLGRFQSNPGQQHWVAGKKVLRYLQRTKEYKLVYRRVEELKLEGYADADFAGCLDTQKCTSGVVFLFAGGAVAWKSVKQQNVSTSTMQAEFLAVYEATSIAIWLKNFMSVLRIVDSIQRPIQLWNDNSAAVYFAKGNKRSSGLRHLQLKFLSAKEKIRDGFTTLDHIGTDSMIADPLNKGLPNHVFHRHVRSMGLQISFDV</sequence>
<dbReference type="InterPro" id="IPR012337">
    <property type="entry name" value="RNaseH-like_sf"/>
</dbReference>
<keyword evidence="5" id="KW-0862">Zinc</keyword>
<evidence type="ECO:0000313" key="9">
    <source>
        <dbReference type="EMBL" id="AHL77759.1"/>
    </source>
</evidence>
<dbReference type="PROSITE" id="PS50158">
    <property type="entry name" value="ZF_CCHC"/>
    <property type="match status" value="1"/>
</dbReference>
<dbReference type="Pfam" id="PF14223">
    <property type="entry name" value="Retrotran_gag_2"/>
    <property type="match status" value="1"/>
</dbReference>
<dbReference type="GO" id="GO:0008270">
    <property type="term" value="F:zinc ion binding"/>
    <property type="evidence" value="ECO:0007669"/>
    <property type="project" value="UniProtKB-KW"/>
</dbReference>
<feature type="domain" description="CCHC-type" evidence="7">
    <location>
        <begin position="241"/>
        <end position="255"/>
    </location>
</feature>
<keyword evidence="4" id="KW-0378">Hydrolase</keyword>
<keyword evidence="5" id="KW-0863">Zinc-finger</keyword>
<dbReference type="PROSITE" id="PS50994">
    <property type="entry name" value="INTEGRASE"/>
    <property type="match status" value="1"/>
</dbReference>
<feature type="compositionally biased region" description="Polar residues" evidence="6">
    <location>
        <begin position="790"/>
        <end position="805"/>
    </location>
</feature>
<dbReference type="InterPro" id="IPR054722">
    <property type="entry name" value="PolX-like_BBD"/>
</dbReference>
<dbReference type="PANTHER" id="PTHR42648:SF28">
    <property type="entry name" value="TRANSPOSON-ENCODED PROTEIN WITH RIBONUCLEASE H-LIKE AND RETROVIRUS ZINC FINGER-LIKE DOMAINS"/>
    <property type="match status" value="1"/>
</dbReference>
<reference evidence="9" key="1">
    <citation type="journal article" date="2014" name="PLoS ONE">
        <title>A Unique Mutation in a MYB Gene Cosegregates with the Nectarine Phenotype in Peach.</title>
        <authorList>
            <person name="Vendramin E."/>
            <person name="Pea G."/>
            <person name="Dondini L."/>
            <person name="Pacheco I."/>
            <person name="Dettori M.T."/>
            <person name="Gazza L."/>
            <person name="Scalabrin S."/>
            <person name="Strozzi F."/>
            <person name="Tartarini S."/>
            <person name="Bassi D."/>
            <person name="Verde I."/>
            <person name="Rossini L."/>
        </authorList>
    </citation>
    <scope>NUCLEOTIDE SEQUENCE</scope>
</reference>
<dbReference type="InterPro" id="IPR001878">
    <property type="entry name" value="Znf_CCHC"/>
</dbReference>
<dbReference type="InterPro" id="IPR025724">
    <property type="entry name" value="GAG-pre-integrase_dom"/>
</dbReference>
<evidence type="ECO:0000256" key="6">
    <source>
        <dbReference type="SAM" id="MobiDB-lite"/>
    </source>
</evidence>
<dbReference type="PANTHER" id="PTHR42648">
    <property type="entry name" value="TRANSPOSASE, PUTATIVE-RELATED"/>
    <property type="match status" value="1"/>
</dbReference>
<feature type="region of interest" description="Disordered" evidence="6">
    <location>
        <begin position="790"/>
        <end position="814"/>
    </location>
</feature>
<evidence type="ECO:0000256" key="1">
    <source>
        <dbReference type="ARBA" id="ARBA00022670"/>
    </source>
</evidence>
<dbReference type="InterPro" id="IPR057670">
    <property type="entry name" value="SH3_retrovirus"/>
</dbReference>
<dbReference type="GO" id="GO:0004190">
    <property type="term" value="F:aspartic-type endopeptidase activity"/>
    <property type="evidence" value="ECO:0007669"/>
    <property type="project" value="UniProtKB-KW"/>
</dbReference>
<dbReference type="InterPro" id="IPR036875">
    <property type="entry name" value="Znf_CCHC_sf"/>
</dbReference>
<keyword evidence="2" id="KW-0479">Metal-binding</keyword>
<dbReference type="InterPro" id="IPR036397">
    <property type="entry name" value="RNaseH_sf"/>
</dbReference>
<keyword evidence="3" id="KW-0064">Aspartyl protease</keyword>
<evidence type="ECO:0000256" key="3">
    <source>
        <dbReference type="ARBA" id="ARBA00022750"/>
    </source>
</evidence>
<dbReference type="Pfam" id="PF25597">
    <property type="entry name" value="SH3_retrovirus"/>
    <property type="match status" value="1"/>
</dbReference>
<dbReference type="Pfam" id="PF22936">
    <property type="entry name" value="Pol_BBD"/>
    <property type="match status" value="1"/>
</dbReference>
<dbReference type="CDD" id="cd09272">
    <property type="entry name" value="RNase_HI_RT_Ty1"/>
    <property type="match status" value="1"/>
</dbReference>
<dbReference type="InterPro" id="IPR013103">
    <property type="entry name" value="RVT_2"/>
</dbReference>
<dbReference type="SMART" id="SM00343">
    <property type="entry name" value="ZnF_C2HC"/>
    <property type="match status" value="1"/>
</dbReference>
<dbReference type="Pfam" id="PF13976">
    <property type="entry name" value="gag_pre-integrs"/>
    <property type="match status" value="1"/>
</dbReference>
<dbReference type="SUPFAM" id="SSF57756">
    <property type="entry name" value="Retrovirus zinc finger-like domains"/>
    <property type="match status" value="1"/>
</dbReference>
<evidence type="ECO:0000259" key="8">
    <source>
        <dbReference type="PROSITE" id="PS50994"/>
    </source>
</evidence>
<protein>
    <submittedName>
        <fullName evidence="9">Polyprotein</fullName>
    </submittedName>
</protein>
<name>W8R477_PRUPE</name>
<feature type="domain" description="Integrase catalytic" evidence="8">
    <location>
        <begin position="485"/>
        <end position="659"/>
    </location>
</feature>
<dbReference type="EMBL" id="KJ150676">
    <property type="protein sequence ID" value="AHL77759.1"/>
    <property type="molecule type" value="Genomic_DNA"/>
</dbReference>